<dbReference type="AlphaFoldDB" id="A0AAD1WU11"/>
<evidence type="ECO:0000256" key="8">
    <source>
        <dbReference type="ARBA" id="ARBA00017666"/>
    </source>
</evidence>
<evidence type="ECO:0000256" key="6">
    <source>
        <dbReference type="ARBA" id="ARBA00004624"/>
    </source>
</evidence>
<gene>
    <name evidence="16" type="ORF">PECUL_23A028873</name>
</gene>
<evidence type="ECO:0000256" key="11">
    <source>
        <dbReference type="ARBA" id="ARBA00023054"/>
    </source>
</evidence>
<protein>
    <recommendedName>
        <fullName evidence="8">Shootin-1</fullName>
    </recommendedName>
</protein>
<evidence type="ECO:0000256" key="13">
    <source>
        <dbReference type="ARBA" id="ARBA00023273"/>
    </source>
</evidence>
<feature type="region of interest" description="Disordered" evidence="15">
    <location>
        <begin position="372"/>
        <end position="392"/>
    </location>
</feature>
<dbReference type="GO" id="GO:0030175">
    <property type="term" value="C:filopodium"/>
    <property type="evidence" value="ECO:0007669"/>
    <property type="project" value="UniProtKB-SubCell"/>
</dbReference>
<evidence type="ECO:0000256" key="9">
    <source>
        <dbReference type="ARBA" id="ARBA00022473"/>
    </source>
</evidence>
<dbReference type="PANTHER" id="PTHR46606">
    <property type="entry name" value="SHOOTIN-1"/>
    <property type="match status" value="1"/>
</dbReference>
<evidence type="ECO:0000256" key="3">
    <source>
        <dbReference type="ARBA" id="ARBA00004486"/>
    </source>
</evidence>
<dbReference type="GO" id="GO:0030027">
    <property type="term" value="C:lamellipodium"/>
    <property type="evidence" value="ECO:0007669"/>
    <property type="project" value="UniProtKB-SubCell"/>
</dbReference>
<dbReference type="GO" id="GO:0005856">
    <property type="term" value="C:cytoskeleton"/>
    <property type="evidence" value="ECO:0007669"/>
    <property type="project" value="UniProtKB-SubCell"/>
</dbReference>
<feature type="coiled-coil region" evidence="14">
    <location>
        <begin position="262"/>
        <end position="319"/>
    </location>
</feature>
<keyword evidence="9" id="KW-0217">Developmental protein</keyword>
<comment type="subcellular location">
    <subcellularLocation>
        <location evidence="4">Cell projection</location>
        <location evidence="4">Axon</location>
    </subcellularLocation>
    <subcellularLocation>
        <location evidence="3">Cell projection</location>
        <location evidence="3">Filopodium</location>
    </subcellularLocation>
    <subcellularLocation>
        <location evidence="6">Cell projection</location>
        <location evidence="6">Growth cone</location>
    </subcellularLocation>
    <subcellularLocation>
        <location evidence="5">Cell projection</location>
        <location evidence="5">Lamellipodium</location>
    </subcellularLocation>
    <subcellularLocation>
        <location evidence="1">Cytoplasm</location>
        <location evidence="1">Cytoskeleton</location>
    </subcellularLocation>
    <subcellularLocation>
        <location evidence="2">Perikaryon</location>
    </subcellularLocation>
</comment>
<feature type="compositionally biased region" description="Pro residues" evidence="15">
    <location>
        <begin position="339"/>
        <end position="357"/>
    </location>
</feature>
<dbReference type="GO" id="GO:2001224">
    <property type="term" value="P:positive regulation of neuron migration"/>
    <property type="evidence" value="ECO:0007669"/>
    <property type="project" value="TreeGrafter"/>
</dbReference>
<dbReference type="EMBL" id="OW240922">
    <property type="protein sequence ID" value="CAH2323217.1"/>
    <property type="molecule type" value="Genomic_DNA"/>
</dbReference>
<dbReference type="GO" id="GO:0044295">
    <property type="term" value="C:axonal growth cone"/>
    <property type="evidence" value="ECO:0007669"/>
    <property type="project" value="TreeGrafter"/>
</dbReference>
<feature type="coiled-coil region" evidence="14">
    <location>
        <begin position="147"/>
        <end position="223"/>
    </location>
</feature>
<proteinExistence type="inferred from homology"/>
<accession>A0AAD1WU11</accession>
<dbReference type="SUPFAM" id="SSF101447">
    <property type="entry name" value="Formin homology 2 domain (FH2 domain)"/>
    <property type="match status" value="1"/>
</dbReference>
<sequence length="825" mass="94881">MFTQELPPSAIEQYEELVTENETTKNQYDKVKKERDDAVKRLEEFNKISHKVIEEVSFIQSNLEIEKTCRESAEALASKLSKENKNLKRISMLCIAKLGPDVITKEISLEEGDSASDDGGTAVCTSLECQQIIKELREQSLAIQQGKQLVESELESLRSKLVDLIEEVNITKKENVMLRKEVSDQRKLLQKYNRVSMLAVEEYEELQTNLEMEKDLREKAESLAHEMYIEQNKLKRQSHLLLQSCAPNDQLLKALDENAKLTQALEEDRIQHQRKVKELEEKLEEDKLQKEIESLKKQMDLLEEDRRDLEAKFQSSESTVRDLKHSVEALQKRVQQAENPPPPPPPPPPPLPPPPPSAIQSFISLIRKKPGVSPNALKKESPAPSDSGSKDDIKRQAVEEMMDRIKKGVHLRPVQANRVKPKPVETNPSSSAVQELRGIVNSMNASSGARRVREMGTAATESELETILRRRKVTTDQDTSSRAGALATLESKSMPVLGSATSSALSQKPKEAELKAGCTNSVGKENLLFKENTVDLKAASQSAETLRYTGREMKGDVVEGAIDIGLQPSVSKTGLSDALQYRAEQRTALLYRAERRTALLYRAERCIALLYRAERRIALLYRAERCIALLYRAERRTALLYRAERCIALLYRAERRIALLYRAERRIALLYRAERCIALLYRAERRTALLYRAERRIALLYRAERRTALLYRAERCIALLYRAERRIALLYRAERRTALLYRAERRIALLYRAERRIALLYRAERRTALLYRAERRIALLYRAERRTALLYRAERRTALLYRAERRIALLYRTERRFDLPCAAVK</sequence>
<feature type="coiled-coil region" evidence="14">
    <location>
        <begin position="14"/>
        <end position="90"/>
    </location>
</feature>
<dbReference type="GO" id="GO:0043204">
    <property type="term" value="C:perikaryon"/>
    <property type="evidence" value="ECO:0007669"/>
    <property type="project" value="UniProtKB-SubCell"/>
</dbReference>
<evidence type="ECO:0000256" key="5">
    <source>
        <dbReference type="ARBA" id="ARBA00004510"/>
    </source>
</evidence>
<evidence type="ECO:0000256" key="14">
    <source>
        <dbReference type="SAM" id="Coils"/>
    </source>
</evidence>
<evidence type="ECO:0000313" key="16">
    <source>
        <dbReference type="EMBL" id="CAH2323217.1"/>
    </source>
</evidence>
<evidence type="ECO:0000256" key="1">
    <source>
        <dbReference type="ARBA" id="ARBA00004245"/>
    </source>
</evidence>
<keyword evidence="11 14" id="KW-0175">Coiled coil</keyword>
<name>A0AAD1WU11_PELCU</name>
<evidence type="ECO:0000313" key="17">
    <source>
        <dbReference type="Proteomes" id="UP001295444"/>
    </source>
</evidence>
<keyword evidence="10" id="KW-0963">Cytoplasm</keyword>
<feature type="region of interest" description="Disordered" evidence="15">
    <location>
        <begin position="332"/>
        <end position="359"/>
    </location>
</feature>
<evidence type="ECO:0000256" key="10">
    <source>
        <dbReference type="ARBA" id="ARBA00022490"/>
    </source>
</evidence>
<dbReference type="InterPro" id="IPR024849">
    <property type="entry name" value="Shootin-1"/>
</dbReference>
<evidence type="ECO:0000256" key="4">
    <source>
        <dbReference type="ARBA" id="ARBA00004489"/>
    </source>
</evidence>
<dbReference type="PANTHER" id="PTHR46606:SF3">
    <property type="entry name" value="SHOOTIN-1"/>
    <property type="match status" value="1"/>
</dbReference>
<keyword evidence="13" id="KW-0966">Cell projection</keyword>
<evidence type="ECO:0000256" key="2">
    <source>
        <dbReference type="ARBA" id="ARBA00004484"/>
    </source>
</evidence>
<evidence type="ECO:0000256" key="7">
    <source>
        <dbReference type="ARBA" id="ARBA00010041"/>
    </source>
</evidence>
<organism evidence="16 17">
    <name type="scientific">Pelobates cultripes</name>
    <name type="common">Western spadefoot toad</name>
    <dbReference type="NCBI Taxonomy" id="61616"/>
    <lineage>
        <taxon>Eukaryota</taxon>
        <taxon>Metazoa</taxon>
        <taxon>Chordata</taxon>
        <taxon>Craniata</taxon>
        <taxon>Vertebrata</taxon>
        <taxon>Euteleostomi</taxon>
        <taxon>Amphibia</taxon>
        <taxon>Batrachia</taxon>
        <taxon>Anura</taxon>
        <taxon>Pelobatoidea</taxon>
        <taxon>Pelobatidae</taxon>
        <taxon>Pelobates</taxon>
    </lineage>
</organism>
<evidence type="ECO:0000256" key="12">
    <source>
        <dbReference type="ARBA" id="ARBA00023212"/>
    </source>
</evidence>
<evidence type="ECO:0000256" key="15">
    <source>
        <dbReference type="SAM" id="MobiDB-lite"/>
    </source>
</evidence>
<dbReference type="GO" id="GO:0048812">
    <property type="term" value="P:neuron projection morphogenesis"/>
    <property type="evidence" value="ECO:0007669"/>
    <property type="project" value="TreeGrafter"/>
</dbReference>
<comment type="similarity">
    <text evidence="7">Belongs to the shootin family.</text>
</comment>
<keyword evidence="12" id="KW-0206">Cytoskeleton</keyword>
<dbReference type="Proteomes" id="UP001295444">
    <property type="component" value="Chromosome 11"/>
</dbReference>
<reference evidence="16" key="1">
    <citation type="submission" date="2022-03" db="EMBL/GenBank/DDBJ databases">
        <authorList>
            <person name="Alioto T."/>
            <person name="Alioto T."/>
            <person name="Gomez Garrido J."/>
        </authorList>
    </citation>
    <scope>NUCLEOTIDE SEQUENCE</scope>
</reference>
<keyword evidence="17" id="KW-1185">Reference proteome</keyword>
<dbReference type="GO" id="GO:0005737">
    <property type="term" value="C:cytoplasm"/>
    <property type="evidence" value="ECO:0007669"/>
    <property type="project" value="TreeGrafter"/>
</dbReference>